<evidence type="ECO:0000313" key="5">
    <source>
        <dbReference type="Proteomes" id="UP001519342"/>
    </source>
</evidence>
<dbReference type="InterPro" id="IPR023430">
    <property type="entry name" value="Pept_HybD-like_dom_sf"/>
</dbReference>
<dbReference type="PIRSF" id="PIRSF019549">
    <property type="entry name" value="Peptidase_A25"/>
    <property type="match status" value="1"/>
</dbReference>
<keyword evidence="3" id="KW-0865">Zymogen</keyword>
<proteinExistence type="inferred from homology"/>
<accession>A0ABS4GH96</accession>
<evidence type="ECO:0000256" key="2">
    <source>
        <dbReference type="ARBA" id="ARBA00022801"/>
    </source>
</evidence>
<sequence>MYRTDLAYEANESIAQKFKGVKLETQDFKHGEIVELEIMNEEAEKAIGKRVGKYVTYETKNFKNMSEETRNQVVEILSENIKNIADLKRERVLVVGLGNRNITADALGPRTVDKIKVTRQYFKAYNKEFDDDYNEVCILAPGVLGITGIETIDTIIGVVEKIKPTLLIIIDALASRKMKRLCSVVQITDAGIEPGSGIGNMQGSLNEDTIGVKVIAIGVPTVVDTATIVNDTIDMMEEALRDKTDDVGQIMGILSDLEKNEKHMFIKEILSPLYGDSIVTPNGIDEQIEILSDILAESINKAVHPGYELNS</sequence>
<dbReference type="GO" id="GO:0008233">
    <property type="term" value="F:peptidase activity"/>
    <property type="evidence" value="ECO:0007669"/>
    <property type="project" value="UniProtKB-KW"/>
</dbReference>
<dbReference type="InterPro" id="IPR005080">
    <property type="entry name" value="Peptidase_A25"/>
</dbReference>
<dbReference type="EMBL" id="JAGGKS010000010">
    <property type="protein sequence ID" value="MBP1927071.1"/>
    <property type="molecule type" value="Genomic_DNA"/>
</dbReference>
<evidence type="ECO:0000256" key="1">
    <source>
        <dbReference type="ARBA" id="ARBA00022670"/>
    </source>
</evidence>
<name>A0ABS4GH96_9FIRM</name>
<keyword evidence="5" id="KW-1185">Reference proteome</keyword>
<gene>
    <name evidence="4" type="ORF">J2Z76_002944</name>
</gene>
<dbReference type="Gene3D" id="3.40.50.1450">
    <property type="entry name" value="HybD-like"/>
    <property type="match status" value="1"/>
</dbReference>
<dbReference type="Proteomes" id="UP001519342">
    <property type="component" value="Unassembled WGS sequence"/>
</dbReference>
<dbReference type="EC" id="3.4.24.78" evidence="4"/>
<dbReference type="SUPFAM" id="SSF53163">
    <property type="entry name" value="HybD-like"/>
    <property type="match status" value="1"/>
</dbReference>
<dbReference type="HAMAP" id="MF_00626">
    <property type="entry name" value="Germination_prot"/>
    <property type="match status" value="1"/>
</dbReference>
<reference evidence="4 5" key="1">
    <citation type="submission" date="2021-03" db="EMBL/GenBank/DDBJ databases">
        <title>Genomic Encyclopedia of Type Strains, Phase IV (KMG-IV): sequencing the most valuable type-strain genomes for metagenomic binning, comparative biology and taxonomic classification.</title>
        <authorList>
            <person name="Goeker M."/>
        </authorList>
    </citation>
    <scope>NUCLEOTIDE SEQUENCE [LARGE SCALE GENOMIC DNA]</scope>
    <source>
        <strain evidence="4 5">DSM 24004</strain>
    </source>
</reference>
<dbReference type="RefSeq" id="WP_209512789.1">
    <property type="nucleotide sequence ID" value="NZ_JAGGKS010000010.1"/>
</dbReference>
<comment type="caution">
    <text evidence="4">The sequence shown here is derived from an EMBL/GenBank/DDBJ whole genome shotgun (WGS) entry which is preliminary data.</text>
</comment>
<dbReference type="NCBIfam" id="TIGR01441">
    <property type="entry name" value="GPR"/>
    <property type="match status" value="1"/>
</dbReference>
<organism evidence="4 5">
    <name type="scientific">Sedimentibacter acidaminivorans</name>
    <dbReference type="NCBI Taxonomy" id="913099"/>
    <lineage>
        <taxon>Bacteria</taxon>
        <taxon>Bacillati</taxon>
        <taxon>Bacillota</taxon>
        <taxon>Tissierellia</taxon>
        <taxon>Sedimentibacter</taxon>
    </lineage>
</organism>
<protein>
    <submittedName>
        <fullName evidence="4">Spore protease</fullName>
        <ecNumber evidence="4">3.4.24.78</ecNumber>
    </submittedName>
</protein>
<dbReference type="GO" id="GO:0006508">
    <property type="term" value="P:proteolysis"/>
    <property type="evidence" value="ECO:0007669"/>
    <property type="project" value="UniProtKB-KW"/>
</dbReference>
<evidence type="ECO:0000256" key="3">
    <source>
        <dbReference type="ARBA" id="ARBA00023145"/>
    </source>
</evidence>
<keyword evidence="2 4" id="KW-0378">Hydrolase</keyword>
<keyword evidence="1 4" id="KW-0645">Protease</keyword>
<dbReference type="Pfam" id="PF03418">
    <property type="entry name" value="Peptidase_A25"/>
    <property type="match status" value="2"/>
</dbReference>
<evidence type="ECO:0000313" key="4">
    <source>
        <dbReference type="EMBL" id="MBP1927071.1"/>
    </source>
</evidence>